<dbReference type="Proteomes" id="UP001155586">
    <property type="component" value="Unassembled WGS sequence"/>
</dbReference>
<dbReference type="AlphaFoldDB" id="A0A9X3CGY0"/>
<name>A0A9X3CGY0_9VIBR</name>
<protein>
    <recommendedName>
        <fullName evidence="4">Porin</fullName>
    </recommendedName>
</protein>
<feature type="signal peptide" evidence="1">
    <location>
        <begin position="1"/>
        <end position="23"/>
    </location>
</feature>
<reference evidence="2" key="1">
    <citation type="submission" date="2022-02" db="EMBL/GenBank/DDBJ databases">
        <title>Vibrio sp. nov., a new bacterium isolated from Bohai sea, China.</title>
        <authorList>
            <person name="Yuan Y."/>
        </authorList>
    </citation>
    <scope>NUCLEOTIDE SEQUENCE</scope>
    <source>
        <strain evidence="2">DBSS07</strain>
    </source>
</reference>
<evidence type="ECO:0008006" key="4">
    <source>
        <dbReference type="Google" id="ProtNLM"/>
    </source>
</evidence>
<organism evidence="2 3">
    <name type="scientific">Vibrio paucivorans</name>
    <dbReference type="NCBI Taxonomy" id="2829489"/>
    <lineage>
        <taxon>Bacteria</taxon>
        <taxon>Pseudomonadati</taxon>
        <taxon>Pseudomonadota</taxon>
        <taxon>Gammaproteobacteria</taxon>
        <taxon>Vibrionales</taxon>
        <taxon>Vibrionaceae</taxon>
        <taxon>Vibrio</taxon>
    </lineage>
</organism>
<dbReference type="RefSeq" id="WP_265688694.1">
    <property type="nucleotide sequence ID" value="NZ_JAKRRX010000122.1"/>
</dbReference>
<keyword evidence="3" id="KW-1185">Reference proteome</keyword>
<proteinExistence type="predicted"/>
<accession>A0A9X3CGY0</accession>
<comment type="caution">
    <text evidence="2">The sequence shown here is derived from an EMBL/GenBank/DDBJ whole genome shotgun (WGS) entry which is preliminary data.</text>
</comment>
<evidence type="ECO:0000313" key="3">
    <source>
        <dbReference type="Proteomes" id="UP001155586"/>
    </source>
</evidence>
<evidence type="ECO:0000256" key="1">
    <source>
        <dbReference type="SAM" id="SignalP"/>
    </source>
</evidence>
<evidence type="ECO:0000313" key="2">
    <source>
        <dbReference type="EMBL" id="MCW8335551.1"/>
    </source>
</evidence>
<gene>
    <name evidence="2" type="ORF">MD483_17210</name>
</gene>
<dbReference type="EMBL" id="JAKRRX010000122">
    <property type="protein sequence ID" value="MCW8335551.1"/>
    <property type="molecule type" value="Genomic_DNA"/>
</dbReference>
<keyword evidence="1" id="KW-0732">Signal</keyword>
<feature type="chain" id="PRO_5040728513" description="Porin" evidence="1">
    <location>
        <begin position="24"/>
        <end position="222"/>
    </location>
</feature>
<sequence length="222" mass="24275">MRKQALLLALTLPASVFPVTAIAGQHLIEFKSERRGDTFQRHFAELHSAWGQQGIGILNTTLELNGTTTALGTATNIHPGFSYLMPVTKTLLLGPAAKYNYIAGKKDAIKAGIAFAYTGFESIQMGGQIRYDHQLGNNSFDLVRSDLIVGFPLLEDSYLNTTSTNMNPVEGDNGSWQEYELEFKYTGFEGIHPYLGTTITTDNDPLGQGDNAIIAGFYVPFS</sequence>